<keyword evidence="1" id="KW-0812">Transmembrane</keyword>
<keyword evidence="1" id="KW-1133">Transmembrane helix</keyword>
<gene>
    <name evidence="2" type="ORF">N781_14950</name>
</gene>
<organism evidence="2 3">
    <name type="scientific">Pontibacillus halophilus JSM 076056 = DSM 19796</name>
    <dbReference type="NCBI Taxonomy" id="1385510"/>
    <lineage>
        <taxon>Bacteria</taxon>
        <taxon>Bacillati</taxon>
        <taxon>Bacillota</taxon>
        <taxon>Bacilli</taxon>
        <taxon>Bacillales</taxon>
        <taxon>Bacillaceae</taxon>
        <taxon>Pontibacillus</taxon>
    </lineage>
</organism>
<feature type="transmembrane region" description="Helical" evidence="1">
    <location>
        <begin position="32"/>
        <end position="49"/>
    </location>
</feature>
<keyword evidence="1" id="KW-0472">Membrane</keyword>
<proteinExistence type="predicted"/>
<evidence type="ECO:0000256" key="1">
    <source>
        <dbReference type="SAM" id="Phobius"/>
    </source>
</evidence>
<protein>
    <submittedName>
        <fullName evidence="2">Uncharacterized protein</fullName>
    </submittedName>
</protein>
<name>A0A0A5IAB9_9BACI</name>
<keyword evidence="3" id="KW-1185">Reference proteome</keyword>
<dbReference type="Proteomes" id="UP000030528">
    <property type="component" value="Unassembled WGS sequence"/>
</dbReference>
<dbReference type="AlphaFoldDB" id="A0A0A5IAB9"/>
<accession>A0A0A5IAB9</accession>
<reference evidence="2 3" key="1">
    <citation type="submission" date="2013-08" db="EMBL/GenBank/DDBJ databases">
        <authorList>
            <person name="Huang J."/>
            <person name="Wang G."/>
        </authorList>
    </citation>
    <scope>NUCLEOTIDE SEQUENCE [LARGE SCALE GENOMIC DNA]</scope>
    <source>
        <strain evidence="2 3">JSM 076056</strain>
    </source>
</reference>
<comment type="caution">
    <text evidence="2">The sequence shown here is derived from an EMBL/GenBank/DDBJ whole genome shotgun (WGS) entry which is preliminary data.</text>
</comment>
<sequence length="58" mass="6581">MLRVSDILLKILVILMLILMVVANRVVEFLEYDLVFLGFVVVVIASSMVHHKVKNNKG</sequence>
<dbReference type="EMBL" id="AVPE01000005">
    <property type="protein sequence ID" value="KGX92782.1"/>
    <property type="molecule type" value="Genomic_DNA"/>
</dbReference>
<feature type="transmembrane region" description="Helical" evidence="1">
    <location>
        <begin position="7"/>
        <end position="26"/>
    </location>
</feature>
<evidence type="ECO:0000313" key="3">
    <source>
        <dbReference type="Proteomes" id="UP000030528"/>
    </source>
</evidence>
<evidence type="ECO:0000313" key="2">
    <source>
        <dbReference type="EMBL" id="KGX92782.1"/>
    </source>
</evidence>